<dbReference type="Pfam" id="PF04860">
    <property type="entry name" value="Phage_portal"/>
    <property type="match status" value="1"/>
</dbReference>
<dbReference type="Proteomes" id="UP000001662">
    <property type="component" value="Chromosome"/>
</dbReference>
<reference evidence="1" key="1">
    <citation type="submission" date="2010-07" db="EMBL/GenBank/DDBJ databases">
        <title>Complete sequence of Clostridium saccharolyticum WM1.</title>
        <authorList>
            <consortium name="US DOE Joint Genome Institute"/>
            <person name="Lucas S."/>
            <person name="Copeland A."/>
            <person name="Lapidus A."/>
            <person name="Cheng J.-F."/>
            <person name="Bruce D."/>
            <person name="Goodwin L."/>
            <person name="Pitluck S."/>
            <person name="Chertkov O."/>
            <person name="Detter J.C."/>
            <person name="Han C."/>
            <person name="Tapia R."/>
            <person name="Land M."/>
            <person name="Hauser L."/>
            <person name="Chang Y.-J."/>
            <person name="Jeffries C."/>
            <person name="Kyrpides N."/>
            <person name="Ivanova N."/>
            <person name="Mikhailova N."/>
            <person name="Mouttaki H."/>
            <person name="Lin L."/>
            <person name="Zhou J."/>
            <person name="Hemme C.L."/>
            <person name="Woyke T."/>
        </authorList>
    </citation>
    <scope>NUCLEOTIDE SEQUENCE [LARGE SCALE GENOMIC DNA]</scope>
    <source>
        <strain evidence="1">WM1</strain>
    </source>
</reference>
<evidence type="ECO:0000313" key="1">
    <source>
        <dbReference type="EMBL" id="ADL03367.1"/>
    </source>
</evidence>
<keyword evidence="2" id="KW-1185">Reference proteome</keyword>
<proteinExistence type="predicted"/>
<dbReference type="InterPro" id="IPR006427">
    <property type="entry name" value="Portal_HK97"/>
</dbReference>
<dbReference type="HOGENOM" id="CLU_058627_0_0_9"/>
<protein>
    <submittedName>
        <fullName evidence="1">Phage portal protein, HK97 family</fullName>
    </submittedName>
</protein>
<dbReference type="RefSeq" id="WP_013271462.1">
    <property type="nucleotide sequence ID" value="NC_014376.1"/>
</dbReference>
<organism evidence="1 2">
    <name type="scientific">Lacrimispora saccharolytica (strain ATCC 35040 / DSM 2544 / NRCC 2533 / WM1)</name>
    <name type="common">Clostridium saccharolyticum</name>
    <dbReference type="NCBI Taxonomy" id="610130"/>
    <lineage>
        <taxon>Bacteria</taxon>
        <taxon>Bacillati</taxon>
        <taxon>Bacillota</taxon>
        <taxon>Clostridia</taxon>
        <taxon>Lachnospirales</taxon>
        <taxon>Lachnospiraceae</taxon>
        <taxon>Lacrimispora</taxon>
    </lineage>
</organism>
<dbReference type="AlphaFoldDB" id="D9R5G1"/>
<gene>
    <name evidence="1" type="ordered locus">Closa_0742</name>
</gene>
<dbReference type="OrthoDB" id="395750at2"/>
<sequence>MGLNFKKWLVERLGGSVEKASTVEIDWSELFGIMDNVYVRELAFWTCVNKIANALSKCEFRTYYENKLVKKAEYYLWNVEPNRNQNASAFLTKLIGKLYLRNEALVIESSGQLYVADEFEKTVYALYDYQFHDVSVDDFKFDKTFYQNEVLYFQLNSIDMRKLVNLLHSSYNELMQYATNAYRKSRGSRGILNIDAQAQAEDDFSDTLQELMTNYFKKFFESENAVLPLYDGYEYKEIETKTYSNESTRDIKALADDIFDFTARAFSFPPSLAKGDVQDTGKATDELLTFCIDPLARMLEKEINRKRNGMAGFISGNYLKIDTMAVKHIDIFDIATPIDKLISSGVFTINGILRTIGEPEINEDWANEHFITKNYSTIQDLLNDLKNDSEPR</sequence>
<dbReference type="KEGG" id="csh:Closa_0742"/>
<dbReference type="STRING" id="610130.Closa_0742"/>
<accession>D9R5G1</accession>
<dbReference type="InterPro" id="IPR006944">
    <property type="entry name" value="Phage/GTA_portal"/>
</dbReference>
<name>D9R5G1_LACSW</name>
<dbReference type="NCBIfam" id="TIGR01537">
    <property type="entry name" value="portal_HK97"/>
    <property type="match status" value="1"/>
</dbReference>
<evidence type="ECO:0000313" key="2">
    <source>
        <dbReference type="Proteomes" id="UP000001662"/>
    </source>
</evidence>
<dbReference type="EMBL" id="CP002109">
    <property type="protein sequence ID" value="ADL03367.1"/>
    <property type="molecule type" value="Genomic_DNA"/>
</dbReference>
<dbReference type="PaxDb" id="610130-Closa_0742"/>
<dbReference type="eggNOG" id="COG4695">
    <property type="taxonomic scope" value="Bacteria"/>
</dbReference>